<feature type="region of interest" description="Disordered" evidence="1">
    <location>
        <begin position="289"/>
        <end position="437"/>
    </location>
</feature>
<reference evidence="2" key="3">
    <citation type="submission" date="2014-01" db="EMBL/GenBank/DDBJ databases">
        <title>Evolution of pathogenesis and genome organization in the Tremellales.</title>
        <authorList>
            <person name="Cuomo C."/>
            <person name="Litvintseva A."/>
            <person name="Heitman J."/>
            <person name="Chen Y."/>
            <person name="Sun S."/>
            <person name="Springer D."/>
            <person name="Dromer F."/>
            <person name="Young S."/>
            <person name="Zeng Q."/>
            <person name="Chapman S."/>
            <person name="Gujja S."/>
            <person name="Saif S."/>
            <person name="Birren B."/>
        </authorList>
    </citation>
    <scope>NUCLEOTIDE SEQUENCE</scope>
    <source>
        <strain evidence="2">CBS 10118</strain>
    </source>
</reference>
<dbReference type="AlphaFoldDB" id="A0A1B9GAF0"/>
<dbReference type="Proteomes" id="UP000092730">
    <property type="component" value="Chromosome 2"/>
</dbReference>
<gene>
    <name evidence="2" type="ORF">I302_02852</name>
    <name evidence="3" type="ORF">I302_104144</name>
</gene>
<reference evidence="3" key="2">
    <citation type="submission" date="2013-07" db="EMBL/GenBank/DDBJ databases">
        <authorList>
            <consortium name="The Broad Institute Genome Sequencing Platform"/>
            <person name="Cuomo C."/>
            <person name="Litvintseva A."/>
            <person name="Chen Y."/>
            <person name="Heitman J."/>
            <person name="Sun S."/>
            <person name="Springer D."/>
            <person name="Dromer F."/>
            <person name="Young S.K."/>
            <person name="Zeng Q."/>
            <person name="Gargeya S."/>
            <person name="Fitzgerald M."/>
            <person name="Abouelleil A."/>
            <person name="Alvarado L."/>
            <person name="Berlin A.M."/>
            <person name="Chapman S.B."/>
            <person name="Dewar J."/>
            <person name="Goldberg J."/>
            <person name="Griggs A."/>
            <person name="Gujja S."/>
            <person name="Hansen M."/>
            <person name="Howarth C."/>
            <person name="Imamovic A."/>
            <person name="Larimer J."/>
            <person name="McCowan C."/>
            <person name="Murphy C."/>
            <person name="Pearson M."/>
            <person name="Priest M."/>
            <person name="Roberts A."/>
            <person name="Saif S."/>
            <person name="Shea T."/>
            <person name="Sykes S."/>
            <person name="Wortman J."/>
            <person name="Nusbaum C."/>
            <person name="Birren B."/>
        </authorList>
    </citation>
    <scope>NUCLEOTIDE SEQUENCE</scope>
    <source>
        <strain evidence="3">CBS 10118</strain>
    </source>
</reference>
<evidence type="ECO:0008006" key="5">
    <source>
        <dbReference type="Google" id="ProtNLM"/>
    </source>
</evidence>
<accession>A0A1B9GAF0</accession>
<proteinExistence type="predicted"/>
<sequence length="568" mass="64846">MGRKAEKTHFVRVRGVSEWPVDLSKAGKLTEGEQKALNILHQLCAFEHIFMEFFAGLDGLKISPVRGSKTLKYDRQELFINPQTGNQARRNDQVGHLENIIKQITRSQKSRNDNLVPNIYLDRLEKNFLDALHNPFFHLRQSAEVPGQVGLFVKPGDTGPPSNLDGIRFELFSLPRRITDTEENGFLDDLTFDYKHKKRGEKEAKNYILIGLGMARVINHHCSNHSVEWTFEPNALKFEEKGKIGRMVSKLVKQSRRAFKPGMEIFGYYGDEFAQKDCICSSTSLHESTAETNNAVPGLSKDYDRGDTPLEYPVSRADSMDLDGINLEGSSPVRPPRLYRTPSCYEVYRDKALSQRRKDHVRRRDKKRKSRHESEDDSQDEVEYVGTKSSPGGITSSRRTRSSPLKQRRMVGSEDEEFDIPGIWGRPREQEEGDLDEGGDVEVLASNASSRPSSPSKMMKILNQIAQLDGRVNSHLNKLEFHENSLDGIISRLVDFKENIREERKEVERCREKQKTLMAQLKKLEKGKGKESRRDTSHSRTPAIDLEDADGDRRSEYGNRKSSMCSSQ</sequence>
<name>A0A1B9GAF0_9TREE</name>
<dbReference type="OrthoDB" id="2565215at2759"/>
<reference evidence="3" key="4">
    <citation type="submission" date="2024-02" db="EMBL/GenBank/DDBJ databases">
        <title>Comparative genomics of Cryptococcus and Kwoniella reveals pathogenesis evolution and contrasting modes of karyotype evolution via chromosome fusion or intercentromeric recombination.</title>
        <authorList>
            <person name="Coelho M.A."/>
            <person name="David-Palma M."/>
            <person name="Shea T."/>
            <person name="Bowers K."/>
            <person name="McGinley-Smith S."/>
            <person name="Mohammad A.W."/>
            <person name="Gnirke A."/>
            <person name="Yurkov A.M."/>
            <person name="Nowrousian M."/>
            <person name="Sun S."/>
            <person name="Cuomo C.A."/>
            <person name="Heitman J."/>
        </authorList>
    </citation>
    <scope>NUCLEOTIDE SEQUENCE</scope>
    <source>
        <strain evidence="3">CBS 10118</strain>
    </source>
</reference>
<feature type="compositionally biased region" description="Basic residues" evidence="1">
    <location>
        <begin position="354"/>
        <end position="371"/>
    </location>
</feature>
<dbReference type="Gene3D" id="2.170.270.10">
    <property type="entry name" value="SET domain"/>
    <property type="match status" value="1"/>
</dbReference>
<dbReference type="STRING" id="1296100.A0A1B9GAF0"/>
<dbReference type="RefSeq" id="XP_019049072.1">
    <property type="nucleotide sequence ID" value="XM_019189510.1"/>
</dbReference>
<dbReference type="EMBL" id="CP144542">
    <property type="protein sequence ID" value="WVW82139.1"/>
    <property type="molecule type" value="Genomic_DNA"/>
</dbReference>
<evidence type="ECO:0000313" key="2">
    <source>
        <dbReference type="EMBL" id="OCF28002.1"/>
    </source>
</evidence>
<feature type="compositionally biased region" description="Basic and acidic residues" evidence="1">
    <location>
        <begin position="522"/>
        <end position="538"/>
    </location>
</feature>
<evidence type="ECO:0000256" key="1">
    <source>
        <dbReference type="SAM" id="MobiDB-lite"/>
    </source>
</evidence>
<dbReference type="InterPro" id="IPR046341">
    <property type="entry name" value="SET_dom_sf"/>
</dbReference>
<feature type="compositionally biased region" description="Basic residues" evidence="1">
    <location>
        <begin position="398"/>
        <end position="409"/>
    </location>
</feature>
<keyword evidence="4" id="KW-1185">Reference proteome</keyword>
<dbReference type="GeneID" id="30207251"/>
<dbReference type="KEGG" id="kbi:30207251"/>
<reference evidence="2" key="1">
    <citation type="submission" date="2013-07" db="EMBL/GenBank/DDBJ databases">
        <title>The Genome Sequence of Cryptococcus bestiolae CBS10118.</title>
        <authorList>
            <consortium name="The Broad Institute Genome Sequencing Platform"/>
            <person name="Cuomo C."/>
            <person name="Litvintseva A."/>
            <person name="Chen Y."/>
            <person name="Heitman J."/>
            <person name="Sun S."/>
            <person name="Springer D."/>
            <person name="Dromer F."/>
            <person name="Young S.K."/>
            <person name="Zeng Q."/>
            <person name="Gargeya S."/>
            <person name="Fitzgerald M."/>
            <person name="Abouelleil A."/>
            <person name="Alvarado L."/>
            <person name="Berlin A.M."/>
            <person name="Chapman S.B."/>
            <person name="Dewar J."/>
            <person name="Goldberg J."/>
            <person name="Griggs A."/>
            <person name="Gujja S."/>
            <person name="Hansen M."/>
            <person name="Howarth C."/>
            <person name="Imamovic A."/>
            <person name="Larimer J."/>
            <person name="McCowan C."/>
            <person name="Murphy C."/>
            <person name="Pearson M."/>
            <person name="Priest M."/>
            <person name="Roberts A."/>
            <person name="Saif S."/>
            <person name="Shea T."/>
            <person name="Sykes S."/>
            <person name="Wortman J."/>
            <person name="Nusbaum C."/>
            <person name="Birren B."/>
        </authorList>
    </citation>
    <scope>NUCLEOTIDE SEQUENCE [LARGE SCALE GENOMIC DNA]</scope>
    <source>
        <strain evidence="2">CBS 10118</strain>
    </source>
</reference>
<evidence type="ECO:0000313" key="3">
    <source>
        <dbReference type="EMBL" id="WVW82139.1"/>
    </source>
</evidence>
<feature type="region of interest" description="Disordered" evidence="1">
    <location>
        <begin position="522"/>
        <end position="568"/>
    </location>
</feature>
<organism evidence="2">
    <name type="scientific">Kwoniella bestiolae CBS 10118</name>
    <dbReference type="NCBI Taxonomy" id="1296100"/>
    <lineage>
        <taxon>Eukaryota</taxon>
        <taxon>Fungi</taxon>
        <taxon>Dikarya</taxon>
        <taxon>Basidiomycota</taxon>
        <taxon>Agaricomycotina</taxon>
        <taxon>Tremellomycetes</taxon>
        <taxon>Tremellales</taxon>
        <taxon>Cryptococcaceae</taxon>
        <taxon>Kwoniella</taxon>
    </lineage>
</organism>
<dbReference type="VEuPathDB" id="FungiDB:I302_02852"/>
<evidence type="ECO:0000313" key="4">
    <source>
        <dbReference type="Proteomes" id="UP000092730"/>
    </source>
</evidence>
<dbReference type="EMBL" id="KI894019">
    <property type="protein sequence ID" value="OCF28002.1"/>
    <property type="molecule type" value="Genomic_DNA"/>
</dbReference>
<protein>
    <recommendedName>
        <fullName evidence="5">SET domain-containing protein</fullName>
    </recommendedName>
</protein>